<proteinExistence type="predicted"/>
<sequence length="113" mass="12670">MYHLFGKGHIVAWNKEDFPDELWHYGNLNNTADQVLACFVCRVGLSGKNKLNRHFGIVYNLVQPVNIGKKQMGPFVCCKPSGKTNGKNVVPQALLYLYHLAGCIMGDRCGCRK</sequence>
<comment type="caution">
    <text evidence="1">The sequence shown here is derived from an EMBL/GenBank/DDBJ whole genome shotgun (WGS) entry which is preliminary data.</text>
</comment>
<gene>
    <name evidence="1" type="ORF">SDC9_159890</name>
</gene>
<protein>
    <submittedName>
        <fullName evidence="1">Uncharacterized protein</fullName>
    </submittedName>
</protein>
<dbReference type="EMBL" id="VSSQ01058943">
    <property type="protein sequence ID" value="MPN12572.1"/>
    <property type="molecule type" value="Genomic_DNA"/>
</dbReference>
<evidence type="ECO:0000313" key="1">
    <source>
        <dbReference type="EMBL" id="MPN12572.1"/>
    </source>
</evidence>
<name>A0A645FGF8_9ZZZZ</name>
<reference evidence="1" key="1">
    <citation type="submission" date="2019-08" db="EMBL/GenBank/DDBJ databases">
        <authorList>
            <person name="Kucharzyk K."/>
            <person name="Murdoch R.W."/>
            <person name="Higgins S."/>
            <person name="Loffler F."/>
        </authorList>
    </citation>
    <scope>NUCLEOTIDE SEQUENCE</scope>
</reference>
<organism evidence="1">
    <name type="scientific">bioreactor metagenome</name>
    <dbReference type="NCBI Taxonomy" id="1076179"/>
    <lineage>
        <taxon>unclassified sequences</taxon>
        <taxon>metagenomes</taxon>
        <taxon>ecological metagenomes</taxon>
    </lineage>
</organism>
<dbReference type="AlphaFoldDB" id="A0A645FGF8"/>
<accession>A0A645FGF8</accession>